<dbReference type="Gene3D" id="1.25.40.10">
    <property type="entry name" value="Tetratricopeptide repeat domain"/>
    <property type="match status" value="1"/>
</dbReference>
<reference evidence="2" key="1">
    <citation type="submission" date="2020-10" db="EMBL/GenBank/DDBJ databases">
        <authorList>
            <person name="Gilroy R."/>
        </authorList>
    </citation>
    <scope>NUCLEOTIDE SEQUENCE</scope>
    <source>
        <strain evidence="2">ChiGjej2B2-12916</strain>
    </source>
</reference>
<dbReference type="InterPro" id="IPR053163">
    <property type="entry name" value="HTH-type_regulator_Rgg"/>
</dbReference>
<dbReference type="PANTHER" id="PTHR37038">
    <property type="entry name" value="TRANSCRIPTIONAL REGULATOR-RELATED"/>
    <property type="match status" value="1"/>
</dbReference>
<dbReference type="PANTHER" id="PTHR37038:SF14">
    <property type="entry name" value="TRANSCRIPTIONAL ACTIVATOR"/>
    <property type="match status" value="1"/>
</dbReference>
<dbReference type="PROSITE" id="PS50943">
    <property type="entry name" value="HTH_CROC1"/>
    <property type="match status" value="1"/>
</dbReference>
<evidence type="ECO:0000313" key="3">
    <source>
        <dbReference type="Proteomes" id="UP000886879"/>
    </source>
</evidence>
<dbReference type="SUPFAM" id="SSF47413">
    <property type="entry name" value="lambda repressor-like DNA-binding domains"/>
    <property type="match status" value="1"/>
</dbReference>
<dbReference type="InterPro" id="IPR011990">
    <property type="entry name" value="TPR-like_helical_dom_sf"/>
</dbReference>
<dbReference type="SUPFAM" id="SSF48452">
    <property type="entry name" value="TPR-like"/>
    <property type="match status" value="1"/>
</dbReference>
<feature type="domain" description="HTH cro/C1-type" evidence="1">
    <location>
        <begin position="10"/>
        <end position="63"/>
    </location>
</feature>
<organism evidence="2 3">
    <name type="scientific">Candidatus Enterenecus faecium</name>
    <dbReference type="NCBI Taxonomy" id="2840780"/>
    <lineage>
        <taxon>Bacteria</taxon>
        <taxon>Bacillati</taxon>
        <taxon>Bacillota</taxon>
        <taxon>Clostridia</taxon>
        <taxon>Eubacteriales</taxon>
        <taxon>Candidatus Enterenecus</taxon>
    </lineage>
</organism>
<dbReference type="AlphaFoldDB" id="A0A9D0YS15"/>
<dbReference type="InterPro" id="IPR010982">
    <property type="entry name" value="Lambda_DNA-bd_dom_sf"/>
</dbReference>
<accession>A0A9D0YS15</accession>
<evidence type="ECO:0000259" key="1">
    <source>
        <dbReference type="PROSITE" id="PS50943"/>
    </source>
</evidence>
<dbReference type="SMART" id="SM00530">
    <property type="entry name" value="HTH_XRE"/>
    <property type="match status" value="1"/>
</dbReference>
<reference evidence="2" key="2">
    <citation type="journal article" date="2021" name="PeerJ">
        <title>Extensive microbial diversity within the chicken gut microbiome revealed by metagenomics and culture.</title>
        <authorList>
            <person name="Gilroy R."/>
            <person name="Ravi A."/>
            <person name="Getino M."/>
            <person name="Pursley I."/>
            <person name="Horton D.L."/>
            <person name="Alikhan N.F."/>
            <person name="Baker D."/>
            <person name="Gharbi K."/>
            <person name="Hall N."/>
            <person name="Watson M."/>
            <person name="Adriaenssens E.M."/>
            <person name="Foster-Nyarko E."/>
            <person name="Jarju S."/>
            <person name="Secka A."/>
            <person name="Antonio M."/>
            <person name="Oren A."/>
            <person name="Chaudhuri R.R."/>
            <person name="La Ragione R."/>
            <person name="Hildebrand F."/>
            <person name="Pallen M.J."/>
        </authorList>
    </citation>
    <scope>NUCLEOTIDE SEQUENCE</scope>
    <source>
        <strain evidence="2">ChiGjej2B2-12916</strain>
    </source>
</reference>
<dbReference type="GO" id="GO:0003677">
    <property type="term" value="F:DNA binding"/>
    <property type="evidence" value="ECO:0007669"/>
    <property type="project" value="InterPro"/>
</dbReference>
<sequence length="309" mass="35519">MQKNSLGDTLRELRKQKRLSQEDLAEGICSTVSISRIENGNQIPSQPVLEALLEKLGTGLYQICNVYYRSEQQQDFEERAQTVINLADEENVDRAWDELKLLQQNCPDDTRSRQLCWLVEATLRLQCHDTDPESYPLQETMDLAQKALALTRPNFDYENFPSSVLTIFEVDLLHIIVAIWAGMDRNMDALRLGERLYASLKKHESDVVSYQRAKINVVRNLGAILAKMKMYQDALQYIDEAEALSLRNNEHSFLVMIELTRAEIYCLIDRKEECADILKTLAAYTALTKQKTYLSSIQRLAHDKLGLDL</sequence>
<dbReference type="Proteomes" id="UP000886879">
    <property type="component" value="Unassembled WGS sequence"/>
</dbReference>
<dbReference type="InterPro" id="IPR001387">
    <property type="entry name" value="Cro/C1-type_HTH"/>
</dbReference>
<name>A0A9D0YS15_9FIRM</name>
<comment type="caution">
    <text evidence="2">The sequence shown here is derived from an EMBL/GenBank/DDBJ whole genome shotgun (WGS) entry which is preliminary data.</text>
</comment>
<dbReference type="Pfam" id="PF13560">
    <property type="entry name" value="HTH_31"/>
    <property type="match status" value="1"/>
</dbReference>
<evidence type="ECO:0000313" key="2">
    <source>
        <dbReference type="EMBL" id="HIQ60912.1"/>
    </source>
</evidence>
<gene>
    <name evidence="2" type="ORF">IAD31_04885</name>
</gene>
<proteinExistence type="predicted"/>
<dbReference type="EMBL" id="DVFO01000046">
    <property type="protein sequence ID" value="HIQ60912.1"/>
    <property type="molecule type" value="Genomic_DNA"/>
</dbReference>
<protein>
    <submittedName>
        <fullName evidence="2">Helix-turn-helix transcriptional regulator</fullName>
    </submittedName>
</protein>
<dbReference type="CDD" id="cd00093">
    <property type="entry name" value="HTH_XRE"/>
    <property type="match status" value="1"/>
</dbReference>